<dbReference type="RefSeq" id="WP_104724808.1">
    <property type="nucleotide sequence ID" value="NZ_FZNE01000007.1"/>
</dbReference>
<evidence type="ECO:0000313" key="2">
    <source>
        <dbReference type="Proteomes" id="UP000257067"/>
    </source>
</evidence>
<proteinExistence type="predicted"/>
<comment type="caution">
    <text evidence="1">The sequence shown here is derived from an EMBL/GenBank/DDBJ whole genome shotgun (WGS) entry which is preliminary data.</text>
</comment>
<gene>
    <name evidence="1" type="ORF">CQA62_06715</name>
</gene>
<protein>
    <submittedName>
        <fullName evidence="1">Uncharacterized protein</fullName>
    </submittedName>
</protein>
<organism evidence="1 2">
    <name type="scientific">Helicobacter cholecystus</name>
    <dbReference type="NCBI Taxonomy" id="45498"/>
    <lineage>
        <taxon>Bacteria</taxon>
        <taxon>Pseudomonadati</taxon>
        <taxon>Campylobacterota</taxon>
        <taxon>Epsilonproteobacteria</taxon>
        <taxon>Campylobacterales</taxon>
        <taxon>Helicobacteraceae</taxon>
        <taxon>Helicobacter</taxon>
    </lineage>
</organism>
<accession>A0A3D8IQ89</accession>
<name>A0A3D8IQ89_9HELI</name>
<dbReference type="Proteomes" id="UP000257067">
    <property type="component" value="Unassembled WGS sequence"/>
</dbReference>
<sequence length="169" mass="19968">MDLVFQKNLLKVWGWDKSVSDAWLFNLNEKDFWNKEGRRAMSLSVFSQRIGNPNDFLLDLMLKNQEIKMGIFKQMNKLLLEISESFKVFKPMASRQQIKLLPSSKRSLTLMLRKAIFDDYGGSIYIQDLDTLMYMPQDFTFLLITPQNAYSDFDLFKKIINKSGFFLYE</sequence>
<dbReference type="AlphaFoldDB" id="A0A3D8IQ89"/>
<reference evidence="1 2" key="1">
    <citation type="submission" date="2018-04" db="EMBL/GenBank/DDBJ databases">
        <title>Novel Campyloabacter and Helicobacter Species and Strains.</title>
        <authorList>
            <person name="Mannion A.J."/>
            <person name="Shen Z."/>
            <person name="Fox J.G."/>
        </authorList>
    </citation>
    <scope>NUCLEOTIDE SEQUENCE [LARGE SCALE GENOMIC DNA]</scope>
    <source>
        <strain evidence="1 2">ATCC 700242</strain>
    </source>
</reference>
<evidence type="ECO:0000313" key="1">
    <source>
        <dbReference type="EMBL" id="RDU67448.1"/>
    </source>
</evidence>
<keyword evidence="2" id="KW-1185">Reference proteome</keyword>
<dbReference type="EMBL" id="NXLU01000021">
    <property type="protein sequence ID" value="RDU67448.1"/>
    <property type="molecule type" value="Genomic_DNA"/>
</dbReference>